<dbReference type="Proteomes" id="UP000063699">
    <property type="component" value="Chromosome"/>
</dbReference>
<dbReference type="SUPFAM" id="SSF69255">
    <property type="entry name" value="gp5 N-terminal domain-like"/>
    <property type="match status" value="1"/>
</dbReference>
<dbReference type="Pfam" id="PF05954">
    <property type="entry name" value="Phage_GPD"/>
    <property type="match status" value="1"/>
</dbReference>
<dbReference type="STRING" id="860235.AOZ06_35355"/>
<gene>
    <name evidence="2" type="ORF">AOZ06_35355</name>
</gene>
<dbReference type="SUPFAM" id="SSF69279">
    <property type="entry name" value="Phage tail proteins"/>
    <property type="match status" value="1"/>
</dbReference>
<keyword evidence="3" id="KW-1185">Reference proteome</keyword>
<evidence type="ECO:0000313" key="2">
    <source>
        <dbReference type="EMBL" id="ALG11445.1"/>
    </source>
</evidence>
<dbReference type="Gene3D" id="3.55.50.10">
    <property type="entry name" value="Baseplate protein-like domains"/>
    <property type="match status" value="1"/>
</dbReference>
<protein>
    <submittedName>
        <fullName evidence="2">Rhs element Vgr protein</fullName>
    </submittedName>
</protein>
<dbReference type="AlphaFoldDB" id="A0A0N9HVQ2"/>
<dbReference type="InterPro" id="IPR006531">
    <property type="entry name" value="Gp5/Vgr_OB"/>
</dbReference>
<name>A0A0N9HVQ2_9PSEU</name>
<evidence type="ECO:0000259" key="1">
    <source>
        <dbReference type="Pfam" id="PF04717"/>
    </source>
</evidence>
<accession>A0A0N9HVQ2</accession>
<reference evidence="2 3" key="1">
    <citation type="submission" date="2015-07" db="EMBL/GenBank/DDBJ databases">
        <title>Genome sequencing of Kibdelosporangium phytohabitans.</title>
        <authorList>
            <person name="Qin S."/>
            <person name="Xing K."/>
        </authorList>
    </citation>
    <scope>NUCLEOTIDE SEQUENCE [LARGE SCALE GENOMIC DNA]</scope>
    <source>
        <strain evidence="2 3">KLBMP1111</strain>
    </source>
</reference>
<dbReference type="EMBL" id="CP012752">
    <property type="protein sequence ID" value="ALG11445.1"/>
    <property type="molecule type" value="Genomic_DNA"/>
</dbReference>
<evidence type="ECO:0000313" key="3">
    <source>
        <dbReference type="Proteomes" id="UP000063699"/>
    </source>
</evidence>
<dbReference type="Gene3D" id="2.40.50.230">
    <property type="entry name" value="Gp5 N-terminal domain"/>
    <property type="match status" value="1"/>
</dbReference>
<organism evidence="2 3">
    <name type="scientific">Kibdelosporangium phytohabitans</name>
    <dbReference type="NCBI Taxonomy" id="860235"/>
    <lineage>
        <taxon>Bacteria</taxon>
        <taxon>Bacillati</taxon>
        <taxon>Actinomycetota</taxon>
        <taxon>Actinomycetes</taxon>
        <taxon>Pseudonocardiales</taxon>
        <taxon>Pseudonocardiaceae</taxon>
        <taxon>Kibdelosporangium</taxon>
    </lineage>
</organism>
<feature type="domain" description="Gp5/Type VI secretion system Vgr protein OB-fold" evidence="1">
    <location>
        <begin position="373"/>
        <end position="445"/>
    </location>
</feature>
<proteinExistence type="predicted"/>
<dbReference type="NCBIfam" id="NF033848">
    <property type="entry name" value="VgrG_rel"/>
    <property type="match status" value="1"/>
</dbReference>
<dbReference type="Pfam" id="PF04717">
    <property type="entry name" value="Phage_base_V"/>
    <property type="match status" value="1"/>
</dbReference>
<sequence length="551" mass="59710">MPEQRRLDGVILTVDGSPLRTELYGRLMLVQVEESVQLPDSFALHFDDPHFELFDEDKFRPGTKVEIAFRAEGEPVVVTSGEVTGVSVEPGVTGRHELVVTGLDLTHRMARGGKSRAFTNMTDADIARRVSGEYGLDPDIDGTSEVRTHLLQHSETDYAFLRRIASSIGYDFWITENKFHFKRKPSGRGQAPKLTWGENLRSFKVRFASVDACDEVVVTAWDPVDKKTITGRANTPDPGTDAPAAAQMAAAAKRAFGQVTRRAGQFPAASQSEADARAQSLMAKASGGGVVLRGEAVGNPWIGAGNDVTLDKVGKRLAGKYRVTAVEHIYGADRPYVTRFTCGAKEAESLVDMIGGGGTANRQEHRGWGSLVVGVVTNNDDKESQARVKVKFPTLADDESQWARVATIGAGASRGIQWLPEVGDEVLVGFENDDKSRPIVLGGLWGRKDKPPEPGSTQDGKVKDRVMASRKDHRIVLTDDPKSRITVKLGDAECELVLEKDESKLTGETKLVVSAKDIEIKAANSLKLDAARIDITAKGAISATGKPIKLN</sequence>
<dbReference type="InterPro" id="IPR047702">
    <property type="entry name" value="VgrG-rel"/>
</dbReference>
<dbReference type="KEGG" id="kphy:AOZ06_35355"/>
<dbReference type="InterPro" id="IPR037026">
    <property type="entry name" value="Vgr_OB-fold_dom_sf"/>
</dbReference>
<dbReference type="OrthoDB" id="1907165at2"/>
<dbReference type="RefSeq" id="WP_054293346.1">
    <property type="nucleotide sequence ID" value="NZ_CP012752.1"/>
</dbReference>